<feature type="region of interest" description="Disordered" evidence="1">
    <location>
        <begin position="1"/>
        <end position="24"/>
    </location>
</feature>
<name>A0A077R6L4_9BASI</name>
<feature type="region of interest" description="Disordered" evidence="1">
    <location>
        <begin position="52"/>
        <end position="71"/>
    </location>
</feature>
<dbReference type="EMBL" id="HG529549">
    <property type="protein sequence ID" value="CDI52749.1"/>
    <property type="molecule type" value="Genomic_DNA"/>
</dbReference>
<organism evidence="2">
    <name type="scientific">Melanopsichium pennsylvanicum 4</name>
    <dbReference type="NCBI Taxonomy" id="1398559"/>
    <lineage>
        <taxon>Eukaryota</taxon>
        <taxon>Fungi</taxon>
        <taxon>Dikarya</taxon>
        <taxon>Basidiomycota</taxon>
        <taxon>Ustilaginomycotina</taxon>
        <taxon>Ustilaginomycetes</taxon>
        <taxon>Ustilaginales</taxon>
        <taxon>Ustilaginaceae</taxon>
        <taxon>Melanopsichium</taxon>
    </lineage>
</organism>
<sequence length="86" mass="9422">MSHIQEASKKVGAFLGNRKQPKAGRHLRLDINPKANYHVGDALDAHEDVKNKEGLNGEHNPLAQNGNQVPVSMINGDGRVLRVYSV</sequence>
<dbReference type="AlphaFoldDB" id="A0A077R6L4"/>
<proteinExistence type="predicted"/>
<protein>
    <submittedName>
        <fullName evidence="2">Uncharacterized protein</fullName>
    </submittedName>
</protein>
<evidence type="ECO:0000256" key="1">
    <source>
        <dbReference type="SAM" id="MobiDB-lite"/>
    </source>
</evidence>
<accession>A0A077R6L4</accession>
<evidence type="ECO:0000313" key="2">
    <source>
        <dbReference type="EMBL" id="CDI52749.1"/>
    </source>
</evidence>
<reference evidence="2" key="1">
    <citation type="journal article" date="2014" name="Genome Biol. Evol.">
        <title>Gene Loss Rather Than Gene Gain Is Associated with a Host Jump from Monocots to Dicots in the Smut Fungus Melanopsichium pennsylvanicum.</title>
        <authorList>
            <person name="Sharma R."/>
            <person name="Mishra B."/>
            <person name="Runge F."/>
            <person name="Thines M."/>
        </authorList>
    </citation>
    <scope>NUCLEOTIDE SEQUENCE</scope>
    <source>
        <strain evidence="2">4</strain>
    </source>
</reference>